<name>A0A398AYB7_BRACM</name>
<evidence type="ECO:0000313" key="1">
    <source>
        <dbReference type="EMBL" id="CAG7890155.1"/>
    </source>
</evidence>
<proteinExistence type="predicted"/>
<dbReference type="EMBL" id="CM010628">
    <property type="protein sequence ID" value="RID80466.1"/>
    <property type="molecule type" value="Genomic_DNA"/>
</dbReference>
<organism evidence="2 3">
    <name type="scientific">Brassica campestris</name>
    <name type="common">Field mustard</name>
    <dbReference type="NCBI Taxonomy" id="3711"/>
    <lineage>
        <taxon>Eukaryota</taxon>
        <taxon>Viridiplantae</taxon>
        <taxon>Streptophyta</taxon>
        <taxon>Embryophyta</taxon>
        <taxon>Tracheophyta</taxon>
        <taxon>Spermatophyta</taxon>
        <taxon>Magnoliopsida</taxon>
        <taxon>eudicotyledons</taxon>
        <taxon>Gunneridae</taxon>
        <taxon>Pentapetalae</taxon>
        <taxon>rosids</taxon>
        <taxon>malvids</taxon>
        <taxon>Brassicales</taxon>
        <taxon>Brassicaceae</taxon>
        <taxon>Brassiceae</taxon>
        <taxon>Brassica</taxon>
    </lineage>
</organism>
<evidence type="ECO:0000313" key="3">
    <source>
        <dbReference type="Proteomes" id="UP000264353"/>
    </source>
</evidence>
<evidence type="ECO:0000313" key="2">
    <source>
        <dbReference type="EMBL" id="RID80466.1"/>
    </source>
</evidence>
<dbReference type="EMBL" id="LS974617">
    <property type="protein sequence ID" value="CAG7890155.1"/>
    <property type="molecule type" value="Genomic_DNA"/>
</dbReference>
<reference evidence="1 4" key="2">
    <citation type="submission" date="2021-07" db="EMBL/GenBank/DDBJ databases">
        <authorList>
            <consortium name="Genoscope - CEA"/>
            <person name="William W."/>
        </authorList>
    </citation>
    <scope>NUCLEOTIDE SEQUENCE [LARGE SCALE GENOMIC DNA]</scope>
</reference>
<dbReference type="Gramene" id="A01p42310.2_BraZ1">
    <property type="protein sequence ID" value="A01p42310.2_BraZ1.CDS.1"/>
    <property type="gene ID" value="A01g42310.2_BraZ1"/>
</dbReference>
<reference evidence="2 3" key="1">
    <citation type="submission" date="2018-06" db="EMBL/GenBank/DDBJ databases">
        <title>WGS assembly of Brassica rapa FPsc.</title>
        <authorList>
            <person name="Bowman J."/>
            <person name="Kohchi T."/>
            <person name="Yamato K."/>
            <person name="Jenkins J."/>
            <person name="Shu S."/>
            <person name="Ishizaki K."/>
            <person name="Yamaoka S."/>
            <person name="Nishihama R."/>
            <person name="Nakamura Y."/>
            <person name="Berger F."/>
            <person name="Adam C."/>
            <person name="Aki S."/>
            <person name="Althoff F."/>
            <person name="Araki T."/>
            <person name="Arteaga-Vazquez M."/>
            <person name="Balasubrmanian S."/>
            <person name="Bauer D."/>
            <person name="Boehm C."/>
            <person name="Briginshaw L."/>
            <person name="Caballero-Perez J."/>
            <person name="Catarino B."/>
            <person name="Chen F."/>
            <person name="Chiyoda S."/>
            <person name="Chovatia M."/>
            <person name="Davies K."/>
            <person name="Delmans M."/>
            <person name="Demura T."/>
            <person name="Dierschke T."/>
            <person name="Dolan L."/>
            <person name="Dorantes-Acosta A."/>
            <person name="Eklund D."/>
            <person name="Florent S."/>
            <person name="Flores-Sandoval E."/>
            <person name="Fujiyama A."/>
            <person name="Fukuzawa H."/>
            <person name="Galik B."/>
            <person name="Grimanelli D."/>
            <person name="Grimwood J."/>
            <person name="Grossniklaus U."/>
            <person name="Hamada T."/>
            <person name="Haseloff J."/>
            <person name="Hetherington A."/>
            <person name="Higo A."/>
            <person name="Hirakawa Y."/>
            <person name="Hundley H."/>
            <person name="Ikeda Y."/>
            <person name="Inoue K."/>
            <person name="Inoue S."/>
            <person name="Ishida S."/>
            <person name="Jia Q."/>
            <person name="Kakita M."/>
            <person name="Kanazawa T."/>
            <person name="Kawai Y."/>
            <person name="Kawashima T."/>
            <person name="Kennedy M."/>
            <person name="Kinose K."/>
            <person name="Kinoshita T."/>
            <person name="Kohara Y."/>
            <person name="Koide E."/>
            <person name="Komatsu K."/>
            <person name="Kopischke S."/>
            <person name="Kubo M."/>
            <person name="Kyozuka J."/>
            <person name="Lagercrantz U."/>
            <person name="Lin S."/>
            <person name="Lindquist E."/>
            <person name="Lipzen A."/>
            <person name="Lu C."/>
            <person name="Luna E."/>
            <person name="Martienssen R."/>
            <person name="Minamino N."/>
            <person name="Mizutani M."/>
            <person name="Mizutani M."/>
            <person name="Mochizuki N."/>
            <person name="Monte I."/>
            <person name="Mosher R."/>
            <person name="Nagasaki H."/>
            <person name="Nakagami H."/>
            <person name="Naramoto S."/>
            <person name="Nishitani K."/>
            <person name="Ohtani M."/>
            <person name="Okamoto T."/>
            <person name="Okumura M."/>
            <person name="Phillips J."/>
            <person name="Pollak B."/>
            <person name="Reinders A."/>
            <person name="Roevekamp M."/>
            <person name="Sano R."/>
            <person name="Sawa S."/>
            <person name="Schmid M."/>
            <person name="Shirakawa M."/>
            <person name="Solano R."/>
            <person name="Spunde A."/>
            <person name="Suetsugu N."/>
            <person name="Sugano S."/>
            <person name="Sugiyama A."/>
            <person name="Sun R."/>
            <person name="Suzuki Y."/>
            <person name="Takenaka M."/>
            <person name="Takezawa D."/>
            <person name="Tomogane H."/>
            <person name="Tsuzuki M."/>
            <person name="Ueda T."/>
            <person name="Umeda M."/>
            <person name="Ward J."/>
            <person name="Watanabe Y."/>
            <person name="Yazaki K."/>
            <person name="Yokoyama R."/>
            <person name="Yoshitake Y."/>
            <person name="Yotsui I."/>
            <person name="Zachgo S."/>
            <person name="Schmutz J."/>
        </authorList>
    </citation>
    <scope>NUCLEOTIDE SEQUENCE [LARGE SCALE GENOMIC DNA]</scope>
    <source>
        <strain evidence="3">cv. B-3</strain>
    </source>
</reference>
<accession>A0A398AYB7</accession>
<sequence>MVTSRLSSLFSLISLFSSWRLVSVIFGSHIDLLLSSSPLTVLLNRATCSLYVIKDLTFLRFSRRATGEEFGGSFWSEELPLLGGSVGAVTHLSAAGLFSR</sequence>
<dbReference type="AlphaFoldDB" id="A0A398AYB7"/>
<evidence type="ECO:0000313" key="4">
    <source>
        <dbReference type="Proteomes" id="UP000694005"/>
    </source>
</evidence>
<dbReference type="Proteomes" id="UP000694005">
    <property type="component" value="Chromosome A01"/>
</dbReference>
<gene>
    <name evidence="1" type="ORF">BRAPAZ1V2_A01P42310.2</name>
    <name evidence="2" type="ORF">BRARA_A03127</name>
</gene>
<dbReference type="Proteomes" id="UP000264353">
    <property type="component" value="Chromosome A1"/>
</dbReference>
<protein>
    <submittedName>
        <fullName evidence="1">Uncharacterized protein</fullName>
    </submittedName>
</protein>